<sequence length="124" mass="14647">MGYYSGPSTSWDDDDLERAERLQRLARQQEDMEELRHRSASEDERFTEEFSSYARQARQLCESGPGTPSKRMREQLEIIEDVERNVRASVDSHRDGLNRYCTEASMRMQDEADALRRGRENQPW</sequence>
<organism evidence="2 3">
    <name type="scientific">Bifidobacterium bohemicum DSM 22767</name>
    <dbReference type="NCBI Taxonomy" id="1437606"/>
    <lineage>
        <taxon>Bacteria</taxon>
        <taxon>Bacillati</taxon>
        <taxon>Actinomycetota</taxon>
        <taxon>Actinomycetes</taxon>
        <taxon>Bifidobacteriales</taxon>
        <taxon>Bifidobacteriaceae</taxon>
        <taxon>Bifidobacterium</taxon>
    </lineage>
</organism>
<feature type="compositionally biased region" description="Basic and acidic residues" evidence="1">
    <location>
        <begin position="28"/>
        <end position="48"/>
    </location>
</feature>
<dbReference type="RefSeq" id="WP_033521863.1">
    <property type="nucleotide sequence ID" value="NZ_JDUS01000012.1"/>
</dbReference>
<gene>
    <name evidence="2" type="ORF">BBOH_0633</name>
</gene>
<accession>A0A086ZH30</accession>
<name>A0A086ZH30_9BIFI</name>
<evidence type="ECO:0000313" key="3">
    <source>
        <dbReference type="Proteomes" id="UP000029096"/>
    </source>
</evidence>
<proteinExistence type="predicted"/>
<dbReference type="EMBL" id="JGYP01000002">
    <property type="protein sequence ID" value="KFI45830.1"/>
    <property type="molecule type" value="Genomic_DNA"/>
</dbReference>
<feature type="region of interest" description="Disordered" evidence="1">
    <location>
        <begin position="28"/>
        <end position="51"/>
    </location>
</feature>
<dbReference type="STRING" id="1437606.BBOH_0633"/>
<reference evidence="2 3" key="1">
    <citation type="submission" date="2014-03" db="EMBL/GenBank/DDBJ databases">
        <title>Genomics of Bifidobacteria.</title>
        <authorList>
            <person name="Ventura M."/>
            <person name="Milani C."/>
            <person name="Lugli G.A."/>
        </authorList>
    </citation>
    <scope>NUCLEOTIDE SEQUENCE [LARGE SCALE GENOMIC DNA]</scope>
    <source>
        <strain evidence="2 3">DSM 22767</strain>
    </source>
</reference>
<comment type="caution">
    <text evidence="2">The sequence shown here is derived from an EMBL/GenBank/DDBJ whole genome shotgun (WGS) entry which is preliminary data.</text>
</comment>
<evidence type="ECO:0000256" key="1">
    <source>
        <dbReference type="SAM" id="MobiDB-lite"/>
    </source>
</evidence>
<protein>
    <submittedName>
        <fullName evidence="2">Uncharacterized protein</fullName>
    </submittedName>
</protein>
<dbReference type="Proteomes" id="UP000029096">
    <property type="component" value="Unassembled WGS sequence"/>
</dbReference>
<dbReference type="AlphaFoldDB" id="A0A086ZH30"/>
<keyword evidence="3" id="KW-1185">Reference proteome</keyword>
<evidence type="ECO:0000313" key="2">
    <source>
        <dbReference type="EMBL" id="KFI45830.1"/>
    </source>
</evidence>